<feature type="region of interest" description="Disordered" evidence="5">
    <location>
        <begin position="514"/>
        <end position="543"/>
    </location>
</feature>
<dbReference type="InterPro" id="IPR016169">
    <property type="entry name" value="FAD-bd_PCMH_sub2"/>
</dbReference>
<dbReference type="PROSITE" id="PS51387">
    <property type="entry name" value="FAD_PCMH"/>
    <property type="match status" value="1"/>
</dbReference>
<evidence type="ECO:0000256" key="5">
    <source>
        <dbReference type="SAM" id="MobiDB-lite"/>
    </source>
</evidence>
<evidence type="ECO:0000313" key="9">
    <source>
        <dbReference type="Proteomes" id="UP001629113"/>
    </source>
</evidence>
<comment type="caution">
    <text evidence="8">The sequence shown here is derived from an EMBL/GenBank/DDBJ whole genome shotgun (WGS) entry which is preliminary data.</text>
</comment>
<keyword evidence="3" id="KW-0274">FAD</keyword>
<dbReference type="Gene3D" id="3.30.465.10">
    <property type="match status" value="1"/>
</dbReference>
<name>A0ABR4PYQ9_9HELO</name>
<evidence type="ECO:0000256" key="6">
    <source>
        <dbReference type="SAM" id="SignalP"/>
    </source>
</evidence>
<dbReference type="InterPro" id="IPR016166">
    <property type="entry name" value="FAD-bd_PCMH"/>
</dbReference>
<dbReference type="Gene3D" id="3.40.462.20">
    <property type="match status" value="1"/>
</dbReference>
<dbReference type="Pfam" id="PF01565">
    <property type="entry name" value="FAD_binding_4"/>
    <property type="match status" value="1"/>
</dbReference>
<feature type="signal peptide" evidence="6">
    <location>
        <begin position="1"/>
        <end position="19"/>
    </location>
</feature>
<evidence type="ECO:0000256" key="2">
    <source>
        <dbReference type="ARBA" id="ARBA00022630"/>
    </source>
</evidence>
<dbReference type="Pfam" id="PF08031">
    <property type="entry name" value="BBE"/>
    <property type="match status" value="1"/>
</dbReference>
<dbReference type="EMBL" id="JBFCZG010000001">
    <property type="protein sequence ID" value="KAL3428257.1"/>
    <property type="molecule type" value="Genomic_DNA"/>
</dbReference>
<dbReference type="Proteomes" id="UP001629113">
    <property type="component" value="Unassembled WGS sequence"/>
</dbReference>
<dbReference type="PANTHER" id="PTHR42973:SF15">
    <property type="entry name" value="FAD-BINDING PCMH-TYPE DOMAIN-CONTAINING PROTEIN"/>
    <property type="match status" value="1"/>
</dbReference>
<dbReference type="InterPro" id="IPR012951">
    <property type="entry name" value="BBE"/>
</dbReference>
<evidence type="ECO:0000256" key="1">
    <source>
        <dbReference type="ARBA" id="ARBA00005466"/>
    </source>
</evidence>
<evidence type="ECO:0000259" key="7">
    <source>
        <dbReference type="PROSITE" id="PS51387"/>
    </source>
</evidence>
<organism evidence="8 9">
    <name type="scientific">Phlyctema vagabunda</name>
    <dbReference type="NCBI Taxonomy" id="108571"/>
    <lineage>
        <taxon>Eukaryota</taxon>
        <taxon>Fungi</taxon>
        <taxon>Dikarya</taxon>
        <taxon>Ascomycota</taxon>
        <taxon>Pezizomycotina</taxon>
        <taxon>Leotiomycetes</taxon>
        <taxon>Helotiales</taxon>
        <taxon>Dermateaceae</taxon>
        <taxon>Phlyctema</taxon>
    </lineage>
</organism>
<feature type="chain" id="PRO_5046263877" evidence="6">
    <location>
        <begin position="20"/>
        <end position="580"/>
    </location>
</feature>
<proteinExistence type="inferred from homology"/>
<comment type="similarity">
    <text evidence="1">Belongs to the oxygen-dependent FAD-linked oxidoreductase family.</text>
</comment>
<accession>A0ABR4PYQ9</accession>
<dbReference type="InterPro" id="IPR050416">
    <property type="entry name" value="FAD-linked_Oxidoreductase"/>
</dbReference>
<dbReference type="InterPro" id="IPR036318">
    <property type="entry name" value="FAD-bd_PCMH-like_sf"/>
</dbReference>
<keyword evidence="2" id="KW-0285">Flavoprotein</keyword>
<sequence length="580" mass="61911">MSFVVLLVNLLTLAIQALSYSEENPSILRARAQSVVECLSSKGVQYSVSTSSDWKQLIAPYNLRLVFIPAVVTLPTTSQHVSDSVVCAAASDLKVQAKSGGHSYASFAYGGKDGHLVVNLQYLQTVKLDTTTNIATVGGGVRLGNLALGIYNQGKRALPHGTCLGVGVGGHFLHGGYGHSSRAWGLSLDTIVALDVVLANGTLIQASTSSHPDIFFAMRGAGDSFGIVTNFYLQTKPAPTSVINFSVDIPAVYEDIPSLTNAFLELQKTVFDPAIVNGNLSFGIYTEGRAFNFAGWCIDCDVDDFKSVTLPAILKGFPRPESTTITPANWTASLRSIAGNANLQQPITGYDEHDTFYVKSVVSKTDIPLTAASLTSFFTYIVNQGRNSPSPWFSIINLYGGAGSQINIPAAGTSAYSKRDTLWVFQNYGYASKGQSYDPATTTFIDNLNRALTDAQPDGEFTAYLNYIDPELTQADVMKLYYGSSTYNKLVQIKNSIDPNNVFWNPQAITATLSSGSIPQNSSSSTSRPTSSSTTNPASSPTTVIIRSATAVQALVGVEPRQHIVEQDASRGMGAVSAGN</sequence>
<keyword evidence="6" id="KW-0732">Signal</keyword>
<evidence type="ECO:0000313" key="8">
    <source>
        <dbReference type="EMBL" id="KAL3428257.1"/>
    </source>
</evidence>
<keyword evidence="9" id="KW-1185">Reference proteome</keyword>
<dbReference type="InterPro" id="IPR006094">
    <property type="entry name" value="Oxid_FAD_bind_N"/>
</dbReference>
<evidence type="ECO:0000256" key="4">
    <source>
        <dbReference type="ARBA" id="ARBA00023002"/>
    </source>
</evidence>
<feature type="domain" description="FAD-binding PCMH-type" evidence="7">
    <location>
        <begin position="65"/>
        <end position="238"/>
    </location>
</feature>
<dbReference type="SUPFAM" id="SSF56176">
    <property type="entry name" value="FAD-binding/transporter-associated domain-like"/>
    <property type="match status" value="1"/>
</dbReference>
<reference evidence="8 9" key="1">
    <citation type="submission" date="2024-06" db="EMBL/GenBank/DDBJ databases">
        <title>Complete genome of Phlyctema vagabunda strain 19-DSS-EL-015.</title>
        <authorList>
            <person name="Fiorenzani C."/>
        </authorList>
    </citation>
    <scope>NUCLEOTIDE SEQUENCE [LARGE SCALE GENOMIC DNA]</scope>
    <source>
        <strain evidence="8 9">19-DSS-EL-015</strain>
    </source>
</reference>
<dbReference type="PANTHER" id="PTHR42973">
    <property type="entry name" value="BINDING OXIDOREDUCTASE, PUTATIVE (AFU_ORTHOLOGUE AFUA_1G17690)-RELATED"/>
    <property type="match status" value="1"/>
</dbReference>
<gene>
    <name evidence="8" type="ORF">PVAG01_01766</name>
</gene>
<protein>
    <submittedName>
        <fullName evidence="8">Glucooligosaccharide oxidase</fullName>
    </submittedName>
</protein>
<evidence type="ECO:0000256" key="3">
    <source>
        <dbReference type="ARBA" id="ARBA00022827"/>
    </source>
</evidence>
<keyword evidence="4" id="KW-0560">Oxidoreductase</keyword>